<evidence type="ECO:0000313" key="1">
    <source>
        <dbReference type="EMBL" id="KAE8236576.1"/>
    </source>
</evidence>
<accession>A0A177TSQ1</accession>
<sequence>MDLHFRVNLINVDIFTDAVTTQESSLAKFTINGADVKFKMMSNSAMEADVALKSFTVSDTRPDKDTKFREIIPAVKHNAHQFVLNYTMSAGANASSLALVMVDSPNITFSLDPAFALMNFFMSVFPPAPEANTTSKGSQQAKSSTNKP</sequence>
<dbReference type="Proteomes" id="UP000077521">
    <property type="component" value="Unassembled WGS sequence"/>
</dbReference>
<dbReference type="AlphaFoldDB" id="A0A177TSQ1"/>
<evidence type="ECO:0000313" key="2">
    <source>
        <dbReference type="Proteomes" id="UP000077521"/>
    </source>
</evidence>
<dbReference type="EMBL" id="LWDF02002155">
    <property type="protein sequence ID" value="KAE8236576.1"/>
    <property type="molecule type" value="Genomic_DNA"/>
</dbReference>
<reference evidence="1" key="2">
    <citation type="journal article" date="2019" name="IMA Fungus">
        <title>Genome sequencing and comparison of five Tilletia species to identify candidate genes for the detection of regulated species infecting wheat.</title>
        <authorList>
            <person name="Nguyen H.D.T."/>
            <person name="Sultana T."/>
            <person name="Kesanakurti P."/>
            <person name="Hambleton S."/>
        </authorList>
    </citation>
    <scope>NUCLEOTIDE SEQUENCE</scope>
    <source>
        <strain evidence="1">DAOMC 236416</strain>
    </source>
</reference>
<name>A0A177TSQ1_9BASI</name>
<comment type="caution">
    <text evidence="1">The sequence shown here is derived from an EMBL/GenBank/DDBJ whole genome shotgun (WGS) entry which is preliminary data.</text>
</comment>
<proteinExistence type="predicted"/>
<gene>
    <name evidence="1" type="ORF">A4X13_0g9104</name>
</gene>
<organism evidence="1 2">
    <name type="scientific">Tilletia indica</name>
    <dbReference type="NCBI Taxonomy" id="43049"/>
    <lineage>
        <taxon>Eukaryota</taxon>
        <taxon>Fungi</taxon>
        <taxon>Dikarya</taxon>
        <taxon>Basidiomycota</taxon>
        <taxon>Ustilaginomycotina</taxon>
        <taxon>Exobasidiomycetes</taxon>
        <taxon>Tilletiales</taxon>
        <taxon>Tilletiaceae</taxon>
        <taxon>Tilletia</taxon>
    </lineage>
</organism>
<protein>
    <submittedName>
        <fullName evidence="1">Uncharacterized protein</fullName>
    </submittedName>
</protein>
<reference evidence="1" key="1">
    <citation type="submission" date="2016-04" db="EMBL/GenBank/DDBJ databases">
        <authorList>
            <person name="Nguyen H.D."/>
            <person name="Samba Siva P."/>
            <person name="Cullis J."/>
            <person name="Levesque C.A."/>
            <person name="Hambleton S."/>
        </authorList>
    </citation>
    <scope>NUCLEOTIDE SEQUENCE</scope>
    <source>
        <strain evidence="1">DAOMC 236416</strain>
    </source>
</reference>
<keyword evidence="2" id="KW-1185">Reference proteome</keyword>